<organism evidence="2 3">
    <name type="scientific">Aotus nancymaae</name>
    <name type="common">Ma's night monkey</name>
    <dbReference type="NCBI Taxonomy" id="37293"/>
    <lineage>
        <taxon>Eukaryota</taxon>
        <taxon>Metazoa</taxon>
        <taxon>Chordata</taxon>
        <taxon>Craniata</taxon>
        <taxon>Vertebrata</taxon>
        <taxon>Euteleostomi</taxon>
        <taxon>Mammalia</taxon>
        <taxon>Eutheria</taxon>
        <taxon>Euarchontoglires</taxon>
        <taxon>Primates</taxon>
        <taxon>Haplorrhini</taxon>
        <taxon>Platyrrhini</taxon>
        <taxon>Aotidae</taxon>
        <taxon>Aotus</taxon>
    </lineage>
</organism>
<protein>
    <submittedName>
        <fullName evidence="2">Uncharacterized protein</fullName>
    </submittedName>
</protein>
<reference evidence="2" key="2">
    <citation type="submission" date="2025-09" db="UniProtKB">
        <authorList>
            <consortium name="Ensembl"/>
        </authorList>
    </citation>
    <scope>IDENTIFICATION</scope>
</reference>
<dbReference type="OMA" id="MVPSSWG"/>
<dbReference type="Proteomes" id="UP000233020">
    <property type="component" value="Unplaced"/>
</dbReference>
<accession>A0A2K5EDP1</accession>
<dbReference type="AlphaFoldDB" id="A0A2K5EDP1"/>
<dbReference type="GeneTree" id="ENSGT00550000076258"/>
<name>A0A2K5EDP1_AOTNA</name>
<proteinExistence type="predicted"/>
<sequence>MPLASSSWSSVSSGPASPASSPGQPLCPGPASLAALPPAMGCRRGGSQPVLVFAELLVD</sequence>
<evidence type="ECO:0000313" key="2">
    <source>
        <dbReference type="Ensembl" id="ENSANAP00000031358.1"/>
    </source>
</evidence>
<feature type="region of interest" description="Disordered" evidence="1">
    <location>
        <begin position="1"/>
        <end position="30"/>
    </location>
</feature>
<feature type="compositionally biased region" description="Low complexity" evidence="1">
    <location>
        <begin position="1"/>
        <end position="22"/>
    </location>
</feature>
<reference evidence="2" key="1">
    <citation type="submission" date="2025-08" db="UniProtKB">
        <authorList>
            <consortium name="Ensembl"/>
        </authorList>
    </citation>
    <scope>IDENTIFICATION</scope>
</reference>
<evidence type="ECO:0000313" key="3">
    <source>
        <dbReference type="Proteomes" id="UP000233020"/>
    </source>
</evidence>
<dbReference type="Ensembl" id="ENSANAT00000049402.1">
    <property type="protein sequence ID" value="ENSANAP00000031358.1"/>
    <property type="gene ID" value="ENSANAG00000033422.1"/>
</dbReference>
<keyword evidence="3" id="KW-1185">Reference proteome</keyword>
<evidence type="ECO:0000256" key="1">
    <source>
        <dbReference type="SAM" id="MobiDB-lite"/>
    </source>
</evidence>